<keyword evidence="2" id="KW-0812">Transmembrane</keyword>
<dbReference type="PANTHER" id="PTHR46744:SF1">
    <property type="entry name" value="PROTEIN UNC-93 HOMOLOG B1"/>
    <property type="match status" value="1"/>
</dbReference>
<comment type="subcellular location">
    <subcellularLocation>
        <location evidence="1">Membrane</location>
        <topology evidence="1">Multi-pass membrane protein</topology>
    </subcellularLocation>
</comment>
<proteinExistence type="predicted"/>
<dbReference type="GO" id="GO:0005764">
    <property type="term" value="C:lysosome"/>
    <property type="evidence" value="ECO:0007669"/>
    <property type="project" value="TreeGrafter"/>
</dbReference>
<keyword evidence="2" id="KW-0472">Membrane</keyword>
<feature type="transmembrane region" description="Helical" evidence="2">
    <location>
        <begin position="99"/>
        <end position="118"/>
    </location>
</feature>
<dbReference type="AlphaFoldDB" id="A0A093L8W8"/>
<feature type="transmembrane region" description="Helical" evidence="2">
    <location>
        <begin position="32"/>
        <end position="52"/>
    </location>
</feature>
<protein>
    <submittedName>
        <fullName evidence="3">Protein unc-93 B1</fullName>
    </submittedName>
</protein>
<gene>
    <name evidence="3" type="ORF">N326_10470</name>
</gene>
<dbReference type="GO" id="GO:0035325">
    <property type="term" value="F:Toll-like receptor binding"/>
    <property type="evidence" value="ECO:0007669"/>
    <property type="project" value="InterPro"/>
</dbReference>
<dbReference type="GO" id="GO:0034162">
    <property type="term" value="P:toll-like receptor 9 signaling pathway"/>
    <property type="evidence" value="ECO:0007669"/>
    <property type="project" value="TreeGrafter"/>
</dbReference>
<dbReference type="EMBL" id="KK568179">
    <property type="protein sequence ID" value="KFW05646.1"/>
    <property type="molecule type" value="Genomic_DNA"/>
</dbReference>
<evidence type="ECO:0000256" key="2">
    <source>
        <dbReference type="SAM" id="Phobius"/>
    </source>
</evidence>
<feature type="transmembrane region" description="Helical" evidence="2">
    <location>
        <begin position="7"/>
        <end position="26"/>
    </location>
</feature>
<dbReference type="GO" id="GO:0034154">
    <property type="term" value="P:toll-like receptor 7 signaling pathway"/>
    <property type="evidence" value="ECO:0007669"/>
    <property type="project" value="TreeGrafter"/>
</dbReference>
<dbReference type="GO" id="GO:0002224">
    <property type="term" value="P:toll-like receptor signaling pathway"/>
    <property type="evidence" value="ECO:0007669"/>
    <property type="project" value="InterPro"/>
</dbReference>
<dbReference type="PANTHER" id="PTHR46744">
    <property type="entry name" value="PROTEIN UNC-93 HOMOLOG B1"/>
    <property type="match status" value="1"/>
</dbReference>
<dbReference type="Gene3D" id="1.20.1250.20">
    <property type="entry name" value="MFS general substrate transporter like domains"/>
    <property type="match status" value="1"/>
</dbReference>
<feature type="transmembrane region" description="Helical" evidence="2">
    <location>
        <begin position="73"/>
        <end position="93"/>
    </location>
</feature>
<evidence type="ECO:0000313" key="4">
    <source>
        <dbReference type="Proteomes" id="UP000054232"/>
    </source>
</evidence>
<evidence type="ECO:0000256" key="1">
    <source>
        <dbReference type="ARBA" id="ARBA00004141"/>
    </source>
</evidence>
<feature type="non-terminal residue" evidence="3">
    <location>
        <position position="127"/>
    </location>
</feature>
<sequence>LRLQRQIPLLAGALIHAALLLTLFFWAPVPRYLNQAALLYTIAVLWGAGSALNKTSISILLGMLYEDKERQDFVFTIYHWWQALAIFTVYLWSGLPMKVKLSIMLLTLAVAVGAYFWMERKLAQHVA</sequence>
<feature type="non-terminal residue" evidence="3">
    <location>
        <position position="1"/>
    </location>
</feature>
<dbReference type="InterPro" id="IPR043268">
    <property type="entry name" value="UNC93B1"/>
</dbReference>
<dbReference type="GO" id="GO:0016020">
    <property type="term" value="C:membrane"/>
    <property type="evidence" value="ECO:0007669"/>
    <property type="project" value="UniProtKB-SubCell"/>
</dbReference>
<accession>A0A093L8W8</accession>
<dbReference type="InterPro" id="IPR036259">
    <property type="entry name" value="MFS_trans_sf"/>
</dbReference>
<keyword evidence="4" id="KW-1185">Reference proteome</keyword>
<dbReference type="GO" id="GO:0005768">
    <property type="term" value="C:endosome"/>
    <property type="evidence" value="ECO:0007669"/>
    <property type="project" value="TreeGrafter"/>
</dbReference>
<keyword evidence="2" id="KW-1133">Transmembrane helix</keyword>
<dbReference type="Proteomes" id="UP000054232">
    <property type="component" value="Unassembled WGS sequence"/>
</dbReference>
<evidence type="ECO:0000313" key="3">
    <source>
        <dbReference type="EMBL" id="KFW05646.1"/>
    </source>
</evidence>
<organism evidence="3 4">
    <name type="scientific">Eurypyga helias</name>
    <name type="common">Sunbittern</name>
    <name type="synonym">Ardea helias</name>
    <dbReference type="NCBI Taxonomy" id="54383"/>
    <lineage>
        <taxon>Eukaryota</taxon>
        <taxon>Metazoa</taxon>
        <taxon>Chordata</taxon>
        <taxon>Craniata</taxon>
        <taxon>Vertebrata</taxon>
        <taxon>Euteleostomi</taxon>
        <taxon>Archelosauria</taxon>
        <taxon>Archosauria</taxon>
        <taxon>Dinosauria</taxon>
        <taxon>Saurischia</taxon>
        <taxon>Theropoda</taxon>
        <taxon>Coelurosauria</taxon>
        <taxon>Aves</taxon>
        <taxon>Neognathae</taxon>
        <taxon>Neoaves</taxon>
        <taxon>Phaethontimorphae</taxon>
        <taxon>Eurypygiformes</taxon>
        <taxon>Eurypygidae</taxon>
        <taxon>Eurypyga</taxon>
    </lineage>
</organism>
<name>A0A093L8W8_EURHL</name>
<reference evidence="3 4" key="1">
    <citation type="submission" date="2014-04" db="EMBL/GenBank/DDBJ databases">
        <title>Genome evolution of avian class.</title>
        <authorList>
            <person name="Zhang G."/>
            <person name="Li C."/>
        </authorList>
    </citation>
    <scope>NUCLEOTIDE SEQUENCE [LARGE SCALE GENOMIC DNA]</scope>
    <source>
        <strain evidence="3">BGI_N326</strain>
    </source>
</reference>
<dbReference type="SUPFAM" id="SSF103473">
    <property type="entry name" value="MFS general substrate transporter"/>
    <property type="match status" value="1"/>
</dbReference>
<dbReference type="GO" id="GO:0034138">
    <property type="term" value="P:toll-like receptor 3 signaling pathway"/>
    <property type="evidence" value="ECO:0007669"/>
    <property type="project" value="TreeGrafter"/>
</dbReference>
<dbReference type="GO" id="GO:0006886">
    <property type="term" value="P:intracellular protein transport"/>
    <property type="evidence" value="ECO:0007669"/>
    <property type="project" value="TreeGrafter"/>
</dbReference>